<organism evidence="1 2">
    <name type="scientific">Propioniferax innocua</name>
    <dbReference type="NCBI Taxonomy" id="1753"/>
    <lineage>
        <taxon>Bacteria</taxon>
        <taxon>Bacillati</taxon>
        <taxon>Actinomycetota</taxon>
        <taxon>Actinomycetes</taxon>
        <taxon>Propionibacteriales</taxon>
        <taxon>Propionibacteriaceae</taxon>
        <taxon>Propioniferax</taxon>
    </lineage>
</organism>
<evidence type="ECO:0000313" key="2">
    <source>
        <dbReference type="Proteomes" id="UP000316196"/>
    </source>
</evidence>
<dbReference type="EMBL" id="VFOR01000002">
    <property type="protein sequence ID" value="TQL57918.1"/>
    <property type="molecule type" value="Genomic_DNA"/>
</dbReference>
<sequence length="45" mass="4866">MVRRGGSDESGRETNRDRYGGICACPVALQPWKGESDSLVNLTAL</sequence>
<name>A0A542ZC35_9ACTN</name>
<dbReference type="AlphaFoldDB" id="A0A542ZC35"/>
<protein>
    <submittedName>
        <fullName evidence="1">Uncharacterized protein</fullName>
    </submittedName>
</protein>
<comment type="caution">
    <text evidence="1">The sequence shown here is derived from an EMBL/GenBank/DDBJ whole genome shotgun (WGS) entry which is preliminary data.</text>
</comment>
<proteinExistence type="predicted"/>
<accession>A0A542ZC35</accession>
<evidence type="ECO:0000313" key="1">
    <source>
        <dbReference type="EMBL" id="TQL57918.1"/>
    </source>
</evidence>
<gene>
    <name evidence="1" type="ORF">FB460_1766</name>
</gene>
<keyword evidence="2" id="KW-1185">Reference proteome</keyword>
<reference evidence="1 2" key="1">
    <citation type="submission" date="2019-06" db="EMBL/GenBank/DDBJ databases">
        <title>Sequencing the genomes of 1000 actinobacteria strains.</title>
        <authorList>
            <person name="Klenk H.-P."/>
        </authorList>
    </citation>
    <scope>NUCLEOTIDE SEQUENCE [LARGE SCALE GENOMIC DNA]</scope>
    <source>
        <strain evidence="1 2">DSM 8251</strain>
    </source>
</reference>
<dbReference type="Proteomes" id="UP000316196">
    <property type="component" value="Unassembled WGS sequence"/>
</dbReference>